<protein>
    <submittedName>
        <fullName evidence="3">DUF3592 domain-containing protein</fullName>
    </submittedName>
</protein>
<keyword evidence="1" id="KW-0812">Transmembrane</keyword>
<evidence type="ECO:0000313" key="3">
    <source>
        <dbReference type="EMBL" id="MDQ2088701.1"/>
    </source>
</evidence>
<feature type="domain" description="DUF3592" evidence="2">
    <location>
        <begin position="84"/>
        <end position="158"/>
    </location>
</feature>
<feature type="transmembrane region" description="Helical" evidence="1">
    <location>
        <begin position="49"/>
        <end position="72"/>
    </location>
</feature>
<dbReference type="Pfam" id="PF12158">
    <property type="entry name" value="DUF3592"/>
    <property type="match status" value="1"/>
</dbReference>
<keyword evidence="1" id="KW-0472">Membrane</keyword>
<sequence length="202" mass="21898">MPIIDFTRLAKQGKSRHGLITRVYQQYFSFTLHNGGLSMSNSGSKTKTIAIVGSSLAGFGLLFTVIGVFMLYQATQFAAVAVTTTGTVVDIEIDRSFDSETGSESVTYRPTFEYSAVDGVKRNAKTVAASSSYDYPIGARVQILYNPDDPQTVRVSGFWSVYLLPIVFVAVGVLLIGLGFIVVRFLRNAGDSDGGLEMSDFD</sequence>
<reference evidence="3" key="1">
    <citation type="submission" date="2022-07" db="EMBL/GenBank/DDBJ databases">
        <authorList>
            <person name="Otstavnykh N."/>
            <person name="Isaeva M."/>
            <person name="Bystritskaya E."/>
        </authorList>
    </citation>
    <scope>NUCLEOTIDE SEQUENCE</scope>
    <source>
        <strain evidence="3">KCTC 52189</strain>
    </source>
</reference>
<evidence type="ECO:0000313" key="4">
    <source>
        <dbReference type="Proteomes" id="UP001226762"/>
    </source>
</evidence>
<comment type="caution">
    <text evidence="3">The sequence shown here is derived from an EMBL/GenBank/DDBJ whole genome shotgun (WGS) entry which is preliminary data.</text>
</comment>
<accession>A0AAE4B504</accession>
<dbReference type="Proteomes" id="UP001226762">
    <property type="component" value="Unassembled WGS sequence"/>
</dbReference>
<name>A0AAE4B504_9RHOB</name>
<keyword evidence="1" id="KW-1133">Transmembrane helix</keyword>
<dbReference type="InterPro" id="IPR021994">
    <property type="entry name" value="DUF3592"/>
</dbReference>
<dbReference type="AlphaFoldDB" id="A0AAE4B504"/>
<proteinExistence type="predicted"/>
<organism evidence="3 4">
    <name type="scientific">Marimonas arenosa</name>
    <dbReference type="NCBI Taxonomy" id="1795305"/>
    <lineage>
        <taxon>Bacteria</taxon>
        <taxon>Pseudomonadati</taxon>
        <taxon>Pseudomonadota</taxon>
        <taxon>Alphaproteobacteria</taxon>
        <taxon>Rhodobacterales</taxon>
        <taxon>Paracoccaceae</taxon>
        <taxon>Marimonas</taxon>
    </lineage>
</organism>
<dbReference type="EMBL" id="JANHAX010000001">
    <property type="protein sequence ID" value="MDQ2088701.1"/>
    <property type="molecule type" value="Genomic_DNA"/>
</dbReference>
<gene>
    <name evidence="3" type="ORF">NO357_02145</name>
</gene>
<reference evidence="3" key="2">
    <citation type="submission" date="2023-02" db="EMBL/GenBank/DDBJ databases">
        <title>'Rhodoalgimonas zhirmunskyi' gen. nov., isolated from a red alga.</title>
        <authorList>
            <person name="Nedashkovskaya O.I."/>
            <person name="Otstavnykh N.Y."/>
            <person name="Bystritskaya E.P."/>
            <person name="Balabanova L.A."/>
            <person name="Isaeva M.P."/>
        </authorList>
    </citation>
    <scope>NUCLEOTIDE SEQUENCE</scope>
    <source>
        <strain evidence="3">KCTC 52189</strain>
    </source>
</reference>
<evidence type="ECO:0000259" key="2">
    <source>
        <dbReference type="Pfam" id="PF12158"/>
    </source>
</evidence>
<keyword evidence="4" id="KW-1185">Reference proteome</keyword>
<evidence type="ECO:0000256" key="1">
    <source>
        <dbReference type="SAM" id="Phobius"/>
    </source>
</evidence>
<feature type="transmembrane region" description="Helical" evidence="1">
    <location>
        <begin position="159"/>
        <end position="183"/>
    </location>
</feature>